<accession>A0AA39XXS5</accession>
<dbReference type="InterPro" id="IPR010730">
    <property type="entry name" value="HET"/>
</dbReference>
<evidence type="ECO:0000259" key="1">
    <source>
        <dbReference type="Pfam" id="PF06985"/>
    </source>
</evidence>
<dbReference type="PANTHER" id="PTHR33112">
    <property type="entry name" value="DOMAIN PROTEIN, PUTATIVE-RELATED"/>
    <property type="match status" value="1"/>
</dbReference>
<dbReference type="EMBL" id="JAULSV010000006">
    <property type="protein sequence ID" value="KAK0641337.1"/>
    <property type="molecule type" value="Genomic_DNA"/>
</dbReference>
<comment type="caution">
    <text evidence="2">The sequence shown here is derived from an EMBL/GenBank/DDBJ whole genome shotgun (WGS) entry which is preliminary data.</text>
</comment>
<evidence type="ECO:0000313" key="2">
    <source>
        <dbReference type="EMBL" id="KAK0641337.1"/>
    </source>
</evidence>
<dbReference type="PANTHER" id="PTHR33112:SF16">
    <property type="entry name" value="HETEROKARYON INCOMPATIBILITY DOMAIN-CONTAINING PROTEIN"/>
    <property type="match status" value="1"/>
</dbReference>
<evidence type="ECO:0000313" key="3">
    <source>
        <dbReference type="Proteomes" id="UP001174936"/>
    </source>
</evidence>
<dbReference type="Pfam" id="PF06985">
    <property type="entry name" value="HET"/>
    <property type="match status" value="1"/>
</dbReference>
<sequence length="296" mass="33045">MGASADAGCKLCALVRRALIRRGLPARQGLVDVLCAYVWDGNCGKLYSENKLDEGLVYMRCEVFAQEPRIERLAYVVFLVETDDDALACWLRARGRRSATPLDPSNIQWIETELADCDNKCTHEKPDSSAFLPTRLVNVGLLGGVEPRLVVSGEIDMSAGASAPRYAALSYFWGPKDDAEKQLKTEMSTYDSHRESMPFDTMRSVMRDAVTVCRSLGIRYLWVDALYHPRQHRRLGPGERSSGPYLLLRLSHHLPSCISVLPGRLSGSSITGNPHRVPFIAKSSNPRCTFRLRESQ</sequence>
<proteinExistence type="predicted"/>
<protein>
    <recommendedName>
        <fullName evidence="1">Heterokaryon incompatibility domain-containing protein</fullName>
    </recommendedName>
</protein>
<feature type="domain" description="Heterokaryon incompatibility" evidence="1">
    <location>
        <begin position="166"/>
        <end position="226"/>
    </location>
</feature>
<reference evidence="2" key="1">
    <citation type="submission" date="2023-06" db="EMBL/GenBank/DDBJ databases">
        <title>Genome-scale phylogeny and comparative genomics of the fungal order Sordariales.</title>
        <authorList>
            <consortium name="Lawrence Berkeley National Laboratory"/>
            <person name="Hensen N."/>
            <person name="Bonometti L."/>
            <person name="Westerberg I."/>
            <person name="Brannstrom I.O."/>
            <person name="Guillou S."/>
            <person name="Cros-Aarteil S."/>
            <person name="Calhoun S."/>
            <person name="Haridas S."/>
            <person name="Kuo A."/>
            <person name="Mondo S."/>
            <person name="Pangilinan J."/>
            <person name="Riley R."/>
            <person name="Labutti K."/>
            <person name="Andreopoulos B."/>
            <person name="Lipzen A."/>
            <person name="Chen C."/>
            <person name="Yanf M."/>
            <person name="Daum C."/>
            <person name="Ng V."/>
            <person name="Clum A."/>
            <person name="Steindorff A."/>
            <person name="Ohm R."/>
            <person name="Martin F."/>
            <person name="Silar P."/>
            <person name="Natvig D."/>
            <person name="Lalanne C."/>
            <person name="Gautier V."/>
            <person name="Ament-Velasquez S.L."/>
            <person name="Kruys A."/>
            <person name="Hutchinson M.I."/>
            <person name="Powell A.J."/>
            <person name="Barry K."/>
            <person name="Miller A.N."/>
            <person name="Grigoriev I.V."/>
            <person name="Debuchy R."/>
            <person name="Gladieux P."/>
            <person name="Thoren M.H."/>
            <person name="Johannesson H."/>
        </authorList>
    </citation>
    <scope>NUCLEOTIDE SEQUENCE</scope>
    <source>
        <strain evidence="2">SMH2532-1</strain>
    </source>
</reference>
<organism evidence="2 3">
    <name type="scientific">Cercophora newfieldiana</name>
    <dbReference type="NCBI Taxonomy" id="92897"/>
    <lineage>
        <taxon>Eukaryota</taxon>
        <taxon>Fungi</taxon>
        <taxon>Dikarya</taxon>
        <taxon>Ascomycota</taxon>
        <taxon>Pezizomycotina</taxon>
        <taxon>Sordariomycetes</taxon>
        <taxon>Sordariomycetidae</taxon>
        <taxon>Sordariales</taxon>
        <taxon>Lasiosphaeriaceae</taxon>
        <taxon>Cercophora</taxon>
    </lineage>
</organism>
<keyword evidence="3" id="KW-1185">Reference proteome</keyword>
<dbReference type="Proteomes" id="UP001174936">
    <property type="component" value="Unassembled WGS sequence"/>
</dbReference>
<dbReference type="AlphaFoldDB" id="A0AA39XXS5"/>
<name>A0AA39XXS5_9PEZI</name>
<gene>
    <name evidence="2" type="ORF">B0T16DRAFT_213795</name>
</gene>